<feature type="region of interest" description="Disordered" evidence="2">
    <location>
        <begin position="1"/>
        <end position="26"/>
    </location>
</feature>
<keyword evidence="5" id="KW-1185">Reference proteome</keyword>
<evidence type="ECO:0000256" key="1">
    <source>
        <dbReference type="ARBA" id="ARBA00022801"/>
    </source>
</evidence>
<evidence type="ECO:0000313" key="4">
    <source>
        <dbReference type="EMBL" id="RDW92835.1"/>
    </source>
</evidence>
<feature type="domain" description="CN hydrolase" evidence="3">
    <location>
        <begin position="45"/>
        <end position="309"/>
    </location>
</feature>
<dbReference type="PROSITE" id="PS50263">
    <property type="entry name" value="CN_HYDROLASE"/>
    <property type="match status" value="1"/>
</dbReference>
<dbReference type="PANTHER" id="PTHR43674:SF16">
    <property type="entry name" value="CARBON-NITROGEN FAMILY, PUTATIVE (AFU_ORTHOLOGUE AFUA_5G02350)-RELATED"/>
    <property type="match status" value="1"/>
</dbReference>
<evidence type="ECO:0000313" key="5">
    <source>
        <dbReference type="Proteomes" id="UP000256690"/>
    </source>
</evidence>
<keyword evidence="1" id="KW-0378">Hydrolase</keyword>
<reference evidence="4 5" key="1">
    <citation type="journal article" date="2018" name="IMA Fungus">
        <title>IMA Genome-F 9: Draft genome sequence of Annulohypoxylon stygium, Aspergillus mulundensis, Berkeleyomyces basicola (syn. Thielaviopsis basicola), Ceratocystis smalleyi, two Cercospora beticola strains, Coleophoma cylindrospora, Fusarium fracticaudum, Phialophora cf. hyalina, and Morchella septimelata.</title>
        <authorList>
            <person name="Wingfield B.D."/>
            <person name="Bills G.F."/>
            <person name="Dong Y."/>
            <person name="Huang W."/>
            <person name="Nel W.J."/>
            <person name="Swalarsk-Parry B.S."/>
            <person name="Vaghefi N."/>
            <person name="Wilken P.M."/>
            <person name="An Z."/>
            <person name="de Beer Z.W."/>
            <person name="De Vos L."/>
            <person name="Chen L."/>
            <person name="Duong T.A."/>
            <person name="Gao Y."/>
            <person name="Hammerbacher A."/>
            <person name="Kikkert J.R."/>
            <person name="Li Y."/>
            <person name="Li H."/>
            <person name="Li K."/>
            <person name="Li Q."/>
            <person name="Liu X."/>
            <person name="Ma X."/>
            <person name="Naidoo K."/>
            <person name="Pethybridge S.J."/>
            <person name="Sun J."/>
            <person name="Steenkamp E.T."/>
            <person name="van der Nest M.A."/>
            <person name="van Wyk S."/>
            <person name="Wingfield M.J."/>
            <person name="Xiong C."/>
            <person name="Yue Q."/>
            <person name="Zhang X."/>
        </authorList>
    </citation>
    <scope>NUCLEOTIDE SEQUENCE [LARGE SCALE GENOMIC DNA]</scope>
    <source>
        <strain evidence="4 5">DSM 5745</strain>
    </source>
</reference>
<gene>
    <name evidence="4" type="ORF">DSM5745_00157</name>
</gene>
<comment type="caution">
    <text evidence="4">The sequence shown here is derived from an EMBL/GenBank/DDBJ whole genome shotgun (WGS) entry which is preliminary data.</text>
</comment>
<sequence>MRRIPASYTSDIRPAPPRLAEAQPSGFRPATWSDNYTHTYLAIMPRVAVIQWSIKNLAVEQNHSTACEYIRSAAAQGAELAVLPEYHLFGWAPEDPFFAEQASQTTKYLEAYQALAKELSICIVPGTLVEKHPHPDSSLSSEDQDGDRDAYVLYNTAYFISNTGAILGRYRKKNIWHPEREYLTSSGMEKHEVFDTPIGKVGLLICWDVAFPEAFRELIAAGAEIVIVPTYWGRYDANPDALNHNPNSEALFLDSVLTARCFENTCGIIFANVSGEEQFLGMSRVVLPVVGPIAKMGNEEGVLVTDMNMDLVRIAEENYKVRMDIKREGWYYSYRHSEKR</sequence>
<dbReference type="RefSeq" id="XP_026608018.1">
    <property type="nucleotide sequence ID" value="XM_026742173.1"/>
</dbReference>
<dbReference type="GeneID" id="38110527"/>
<dbReference type="CDD" id="cd07197">
    <property type="entry name" value="nitrilase"/>
    <property type="match status" value="1"/>
</dbReference>
<accession>A0A3D8T2P1</accession>
<protein>
    <recommendedName>
        <fullName evidence="3">CN hydrolase domain-containing protein</fullName>
    </recommendedName>
</protein>
<evidence type="ECO:0000259" key="3">
    <source>
        <dbReference type="PROSITE" id="PS50263"/>
    </source>
</evidence>
<dbReference type="OrthoDB" id="412018at2759"/>
<dbReference type="InterPro" id="IPR050345">
    <property type="entry name" value="Aliph_Amidase/BUP"/>
</dbReference>
<dbReference type="PANTHER" id="PTHR43674">
    <property type="entry name" value="NITRILASE C965.09-RELATED"/>
    <property type="match status" value="1"/>
</dbReference>
<dbReference type="InterPro" id="IPR003010">
    <property type="entry name" value="C-N_Hydrolase"/>
</dbReference>
<dbReference type="SUPFAM" id="SSF56317">
    <property type="entry name" value="Carbon-nitrogen hydrolase"/>
    <property type="match status" value="1"/>
</dbReference>
<dbReference type="Gene3D" id="3.60.110.10">
    <property type="entry name" value="Carbon-nitrogen hydrolase"/>
    <property type="match status" value="1"/>
</dbReference>
<organism evidence="4 5">
    <name type="scientific">Aspergillus mulundensis</name>
    <dbReference type="NCBI Taxonomy" id="1810919"/>
    <lineage>
        <taxon>Eukaryota</taxon>
        <taxon>Fungi</taxon>
        <taxon>Dikarya</taxon>
        <taxon>Ascomycota</taxon>
        <taxon>Pezizomycotina</taxon>
        <taxon>Eurotiomycetes</taxon>
        <taxon>Eurotiomycetidae</taxon>
        <taxon>Eurotiales</taxon>
        <taxon>Aspergillaceae</taxon>
        <taxon>Aspergillus</taxon>
        <taxon>Aspergillus subgen. Nidulantes</taxon>
    </lineage>
</organism>
<dbReference type="InterPro" id="IPR036526">
    <property type="entry name" value="C-N_Hydrolase_sf"/>
</dbReference>
<proteinExistence type="predicted"/>
<dbReference type="EMBL" id="PVWQ01000001">
    <property type="protein sequence ID" value="RDW92835.1"/>
    <property type="molecule type" value="Genomic_DNA"/>
</dbReference>
<dbReference type="Pfam" id="PF00795">
    <property type="entry name" value="CN_hydrolase"/>
    <property type="match status" value="1"/>
</dbReference>
<dbReference type="STRING" id="1810919.A0A3D8T2P1"/>
<name>A0A3D8T2P1_9EURO</name>
<evidence type="ECO:0000256" key="2">
    <source>
        <dbReference type="SAM" id="MobiDB-lite"/>
    </source>
</evidence>
<dbReference type="GO" id="GO:0016811">
    <property type="term" value="F:hydrolase activity, acting on carbon-nitrogen (but not peptide) bonds, in linear amides"/>
    <property type="evidence" value="ECO:0007669"/>
    <property type="project" value="TreeGrafter"/>
</dbReference>
<dbReference type="Proteomes" id="UP000256690">
    <property type="component" value="Unassembled WGS sequence"/>
</dbReference>
<dbReference type="AlphaFoldDB" id="A0A3D8T2P1"/>